<feature type="chain" id="PRO_5036469834" description="Sushi domain-containing protein" evidence="3">
    <location>
        <begin position="25"/>
        <end position="96"/>
    </location>
</feature>
<reference evidence="5" key="1">
    <citation type="submission" date="2020-08" db="EMBL/GenBank/DDBJ databases">
        <title>Multicomponent nature underlies the extraordinary mechanical properties of spider dragline silk.</title>
        <authorList>
            <person name="Kono N."/>
            <person name="Nakamura H."/>
            <person name="Mori M."/>
            <person name="Yoshida Y."/>
            <person name="Ohtoshi R."/>
            <person name="Malay A.D."/>
            <person name="Moran D.A.P."/>
            <person name="Tomita M."/>
            <person name="Numata K."/>
            <person name="Arakawa K."/>
        </authorList>
    </citation>
    <scope>NUCLEOTIDE SEQUENCE</scope>
</reference>
<comment type="caution">
    <text evidence="2">Lacks conserved residue(s) required for the propagation of feature annotation.</text>
</comment>
<feature type="domain" description="Sushi" evidence="4">
    <location>
        <begin position="25"/>
        <end position="84"/>
    </location>
</feature>
<dbReference type="CDD" id="cd00033">
    <property type="entry name" value="CCP"/>
    <property type="match status" value="1"/>
</dbReference>
<organism evidence="5 6">
    <name type="scientific">Trichonephila inaurata madagascariensis</name>
    <dbReference type="NCBI Taxonomy" id="2747483"/>
    <lineage>
        <taxon>Eukaryota</taxon>
        <taxon>Metazoa</taxon>
        <taxon>Ecdysozoa</taxon>
        <taxon>Arthropoda</taxon>
        <taxon>Chelicerata</taxon>
        <taxon>Arachnida</taxon>
        <taxon>Araneae</taxon>
        <taxon>Araneomorphae</taxon>
        <taxon>Entelegynae</taxon>
        <taxon>Araneoidea</taxon>
        <taxon>Nephilidae</taxon>
        <taxon>Trichonephila</taxon>
        <taxon>Trichonephila inaurata</taxon>
    </lineage>
</organism>
<dbReference type="Pfam" id="PF00084">
    <property type="entry name" value="Sushi"/>
    <property type="match status" value="1"/>
</dbReference>
<name>A0A8X7BRI6_9ARAC</name>
<accession>A0A8X7BRI6</accession>
<keyword evidence="1 2" id="KW-1015">Disulfide bond</keyword>
<evidence type="ECO:0000313" key="6">
    <source>
        <dbReference type="Proteomes" id="UP000886998"/>
    </source>
</evidence>
<evidence type="ECO:0000256" key="3">
    <source>
        <dbReference type="SAM" id="SignalP"/>
    </source>
</evidence>
<protein>
    <recommendedName>
        <fullName evidence="4">Sushi domain-containing protein</fullName>
    </recommendedName>
</protein>
<dbReference type="OrthoDB" id="6434134at2759"/>
<proteinExistence type="predicted"/>
<feature type="disulfide bond" evidence="2">
    <location>
        <begin position="55"/>
        <end position="82"/>
    </location>
</feature>
<sequence length="96" mass="10613">MAKSFVIGVWILFAFELYWSVVRGLECGYPGAPSFGRPHPVKESYRPGDAVSFTCAHGHSLQGPLQRVCLFNGTWAGQLPLCGIYFHVNDPLDNDV</sequence>
<feature type="signal peptide" evidence="3">
    <location>
        <begin position="1"/>
        <end position="24"/>
    </location>
</feature>
<evidence type="ECO:0000256" key="2">
    <source>
        <dbReference type="PROSITE-ProRule" id="PRU00302"/>
    </source>
</evidence>
<gene>
    <name evidence="5" type="primary">AVEN_199433_1</name>
    <name evidence="5" type="ORF">TNIN_465961</name>
</gene>
<evidence type="ECO:0000256" key="1">
    <source>
        <dbReference type="ARBA" id="ARBA00023157"/>
    </source>
</evidence>
<keyword evidence="6" id="KW-1185">Reference proteome</keyword>
<comment type="caution">
    <text evidence="5">The sequence shown here is derived from an EMBL/GenBank/DDBJ whole genome shotgun (WGS) entry which is preliminary data.</text>
</comment>
<dbReference type="EMBL" id="BMAV01001441">
    <property type="protein sequence ID" value="GFY39559.1"/>
    <property type="molecule type" value="Genomic_DNA"/>
</dbReference>
<dbReference type="Gene3D" id="2.10.70.10">
    <property type="entry name" value="Complement Module, domain 1"/>
    <property type="match status" value="1"/>
</dbReference>
<dbReference type="AlphaFoldDB" id="A0A8X7BRI6"/>
<dbReference type="InterPro" id="IPR035976">
    <property type="entry name" value="Sushi/SCR/CCP_sf"/>
</dbReference>
<dbReference type="InterPro" id="IPR000436">
    <property type="entry name" value="Sushi_SCR_CCP_dom"/>
</dbReference>
<evidence type="ECO:0000259" key="4">
    <source>
        <dbReference type="PROSITE" id="PS50923"/>
    </source>
</evidence>
<evidence type="ECO:0000313" key="5">
    <source>
        <dbReference type="EMBL" id="GFY39559.1"/>
    </source>
</evidence>
<keyword evidence="3" id="KW-0732">Signal</keyword>
<dbReference type="SMART" id="SM00032">
    <property type="entry name" value="CCP"/>
    <property type="match status" value="1"/>
</dbReference>
<dbReference type="PROSITE" id="PS50923">
    <property type="entry name" value="SUSHI"/>
    <property type="match status" value="1"/>
</dbReference>
<keyword evidence="2" id="KW-0768">Sushi</keyword>
<dbReference type="Proteomes" id="UP000886998">
    <property type="component" value="Unassembled WGS sequence"/>
</dbReference>
<dbReference type="SUPFAM" id="SSF57535">
    <property type="entry name" value="Complement control module/SCR domain"/>
    <property type="match status" value="1"/>
</dbReference>